<feature type="region of interest" description="Disordered" evidence="2">
    <location>
        <begin position="809"/>
        <end position="842"/>
    </location>
</feature>
<dbReference type="Pfam" id="PF01434">
    <property type="entry name" value="Peptidase_M41"/>
    <property type="match status" value="1"/>
</dbReference>
<gene>
    <name evidence="4" type="ORF">D2N39_22010</name>
</gene>
<dbReference type="InterPro" id="IPR018247">
    <property type="entry name" value="EF_Hand_1_Ca_BS"/>
</dbReference>
<dbReference type="InterPro" id="IPR037219">
    <property type="entry name" value="Peptidase_M41-like"/>
</dbReference>
<dbReference type="GO" id="GO:0016887">
    <property type="term" value="F:ATP hydrolysis activity"/>
    <property type="evidence" value="ECO:0007669"/>
    <property type="project" value="InterPro"/>
</dbReference>
<dbReference type="RefSeq" id="WP_119136862.1">
    <property type="nucleotide sequence ID" value="NZ_QXXQ01000030.1"/>
</dbReference>
<keyword evidence="1" id="KW-0547">Nucleotide-binding</keyword>
<dbReference type="InterPro" id="IPR027417">
    <property type="entry name" value="P-loop_NTPase"/>
</dbReference>
<keyword evidence="5" id="KW-1185">Reference proteome</keyword>
<dbReference type="InterPro" id="IPR000642">
    <property type="entry name" value="Peptidase_M41"/>
</dbReference>
<feature type="compositionally biased region" description="Low complexity" evidence="2">
    <location>
        <begin position="105"/>
        <end position="114"/>
    </location>
</feature>
<dbReference type="AlphaFoldDB" id="A0A398BMD1"/>
<comment type="similarity">
    <text evidence="1">Belongs to the AAA ATPase family.</text>
</comment>
<dbReference type="CDD" id="cd19481">
    <property type="entry name" value="RecA-like_protease"/>
    <property type="match status" value="1"/>
</dbReference>
<comment type="caution">
    <text evidence="4">The sequence shown here is derived from an EMBL/GenBank/DDBJ whole genome shotgun (WGS) entry which is preliminary data.</text>
</comment>
<sequence>MTAPVFRSHALMSSAAMPASQTPLGVNPAATAPETALLTPDWRPFAEAILAAVEGCGWAGWRVSAPAKPGAGPAASASDAAPATPDQDAAHTTAQASKSGSAEPAGANAATVPDADADADADADDTLSVDDLLDQIEAADLGPLLPPCPPTAKEPATLWRPKAGTLLSAVRIAATFGNAEALAAAFGERGAVTLLATGSATLDYAVKKTLEQIVAEPALWPDVAHTLELLYALDAVRTGSPERHRPLGGLTDKAGEALEKGRALVLVTAVAGTAPREVRDLHPRVCVLAPLDRTMLAVLLDMAYPGQRADSALAALPGSARVSRLDPDRATLALRAANPEAAVRAITAALCPPPTEGAGWAEFPLPKSVRDPLEAMIRDLRDWQEGQIGWRDVARGPLLVGPPGSGKTQLARLIGQEAGIAVVAGSVARWSSESSRSGDMIRAMRAAFATAAEQAPALLFLDEVDAFGDRARPRDHNSAYTDYIVTALIDLLDGFEGHEGVVVMAATNHLSKLDKAIVRRGRFDRILTLPHPDFTLLPKAIRWQLGADLPDADLSAVAQAALGMSGADIAAAVRSARGAARRDRRDLTLDDLAAAITEARPPLHPELRRIVAAHEAGHAIVGVATGRARVSTVALAFDGGFTAASLADHAEDRPLVEAHLAINLAGRAAEQLIFGRITTGAGGAPESDLAKATRLATALEISWGLGESLIWLGPVDGGEGHLRNDRSLRARVETHLRNAEARATRILTANRKLLAEMSATLEATGVLSGPALAALLDRVVLEAAASRAPEGVMPESHNPVLTARQSVLGGKSFGQGRDTGHAGGHDQMPDISDPDLAEDGTR</sequence>
<evidence type="ECO:0000256" key="2">
    <source>
        <dbReference type="SAM" id="MobiDB-lite"/>
    </source>
</evidence>
<dbReference type="GO" id="GO:0005886">
    <property type="term" value="C:plasma membrane"/>
    <property type="evidence" value="ECO:0007669"/>
    <property type="project" value="TreeGrafter"/>
</dbReference>
<dbReference type="InterPro" id="IPR003593">
    <property type="entry name" value="AAA+_ATPase"/>
</dbReference>
<organism evidence="4 5">
    <name type="scientific">Gemmobacter lutimaris</name>
    <dbReference type="NCBI Taxonomy" id="2306023"/>
    <lineage>
        <taxon>Bacteria</taxon>
        <taxon>Pseudomonadati</taxon>
        <taxon>Pseudomonadota</taxon>
        <taxon>Alphaproteobacteria</taxon>
        <taxon>Rhodobacterales</taxon>
        <taxon>Paracoccaceae</taxon>
        <taxon>Gemmobacter</taxon>
    </lineage>
</organism>
<dbReference type="PANTHER" id="PTHR23076">
    <property type="entry name" value="METALLOPROTEASE M41 FTSH"/>
    <property type="match status" value="1"/>
</dbReference>
<dbReference type="SMART" id="SM00382">
    <property type="entry name" value="AAA"/>
    <property type="match status" value="1"/>
</dbReference>
<reference evidence="4 5" key="1">
    <citation type="submission" date="2018-09" db="EMBL/GenBank/DDBJ databases">
        <title>Gemmobacter lutimaris sp. nov., a marine bacterium isolated from tidal flat.</title>
        <authorList>
            <person name="Lee D.W."/>
            <person name="Yoo Y."/>
            <person name="Kim J.-J."/>
            <person name="Kim B.S."/>
        </authorList>
    </citation>
    <scope>NUCLEOTIDE SEQUENCE [LARGE SCALE GENOMIC DNA]</scope>
    <source>
        <strain evidence="4 5">YJ-T1-11</strain>
    </source>
</reference>
<evidence type="ECO:0000313" key="4">
    <source>
        <dbReference type="EMBL" id="RID89668.1"/>
    </source>
</evidence>
<dbReference type="Gene3D" id="1.20.58.760">
    <property type="entry name" value="Peptidase M41"/>
    <property type="match status" value="1"/>
</dbReference>
<feature type="region of interest" description="Disordered" evidence="2">
    <location>
        <begin position="67"/>
        <end position="122"/>
    </location>
</feature>
<dbReference type="SUPFAM" id="SSF140990">
    <property type="entry name" value="FtsH protease domain-like"/>
    <property type="match status" value="1"/>
</dbReference>
<evidence type="ECO:0000259" key="3">
    <source>
        <dbReference type="SMART" id="SM00382"/>
    </source>
</evidence>
<dbReference type="OrthoDB" id="9809379at2"/>
<dbReference type="GO" id="GO:0006508">
    <property type="term" value="P:proteolysis"/>
    <property type="evidence" value="ECO:0007669"/>
    <property type="project" value="InterPro"/>
</dbReference>
<dbReference type="GO" id="GO:0004222">
    <property type="term" value="F:metalloendopeptidase activity"/>
    <property type="evidence" value="ECO:0007669"/>
    <property type="project" value="InterPro"/>
</dbReference>
<protein>
    <submittedName>
        <fullName evidence="4">AAA family ATPase</fullName>
    </submittedName>
</protein>
<dbReference type="GO" id="GO:0005524">
    <property type="term" value="F:ATP binding"/>
    <property type="evidence" value="ECO:0007669"/>
    <property type="project" value="UniProtKB-KW"/>
</dbReference>
<dbReference type="PANTHER" id="PTHR23076:SF97">
    <property type="entry name" value="ATP-DEPENDENT ZINC METALLOPROTEASE YME1L1"/>
    <property type="match status" value="1"/>
</dbReference>
<keyword evidence="1" id="KW-0067">ATP-binding</keyword>
<dbReference type="SUPFAM" id="SSF52540">
    <property type="entry name" value="P-loop containing nucleoside triphosphate hydrolases"/>
    <property type="match status" value="1"/>
</dbReference>
<dbReference type="GO" id="GO:0030163">
    <property type="term" value="P:protein catabolic process"/>
    <property type="evidence" value="ECO:0007669"/>
    <property type="project" value="TreeGrafter"/>
</dbReference>
<dbReference type="PROSITE" id="PS00674">
    <property type="entry name" value="AAA"/>
    <property type="match status" value="1"/>
</dbReference>
<feature type="compositionally biased region" description="Basic and acidic residues" evidence="2">
    <location>
        <begin position="818"/>
        <end position="828"/>
    </location>
</feature>
<evidence type="ECO:0000256" key="1">
    <source>
        <dbReference type="RuleBase" id="RU003651"/>
    </source>
</evidence>
<dbReference type="InterPro" id="IPR003960">
    <property type="entry name" value="ATPase_AAA_CS"/>
</dbReference>
<dbReference type="GO" id="GO:0004176">
    <property type="term" value="F:ATP-dependent peptidase activity"/>
    <property type="evidence" value="ECO:0007669"/>
    <property type="project" value="InterPro"/>
</dbReference>
<dbReference type="Proteomes" id="UP000266649">
    <property type="component" value="Unassembled WGS sequence"/>
</dbReference>
<dbReference type="InterPro" id="IPR003959">
    <property type="entry name" value="ATPase_AAA_core"/>
</dbReference>
<feature type="domain" description="AAA+ ATPase" evidence="3">
    <location>
        <begin position="393"/>
        <end position="533"/>
    </location>
</feature>
<dbReference type="Pfam" id="PF00004">
    <property type="entry name" value="AAA"/>
    <property type="match status" value="1"/>
</dbReference>
<feature type="compositionally biased region" description="Low complexity" evidence="2">
    <location>
        <begin position="67"/>
        <end position="96"/>
    </location>
</feature>
<dbReference type="Gene3D" id="1.10.8.60">
    <property type="match status" value="1"/>
</dbReference>
<proteinExistence type="inferred from homology"/>
<name>A0A398BMD1_9RHOB</name>
<dbReference type="PROSITE" id="PS00018">
    <property type="entry name" value="EF_HAND_1"/>
    <property type="match status" value="1"/>
</dbReference>
<dbReference type="Gene3D" id="3.40.50.300">
    <property type="entry name" value="P-loop containing nucleotide triphosphate hydrolases"/>
    <property type="match status" value="1"/>
</dbReference>
<evidence type="ECO:0000313" key="5">
    <source>
        <dbReference type="Proteomes" id="UP000266649"/>
    </source>
</evidence>
<dbReference type="EMBL" id="QXXQ01000030">
    <property type="protein sequence ID" value="RID89668.1"/>
    <property type="molecule type" value="Genomic_DNA"/>
</dbReference>
<accession>A0A398BMD1</accession>
<feature type="compositionally biased region" description="Acidic residues" evidence="2">
    <location>
        <begin position="832"/>
        <end position="842"/>
    </location>
</feature>